<gene>
    <name evidence="1" type="ORF">ACIPEN_12780</name>
</gene>
<dbReference type="InterPro" id="IPR052985">
    <property type="entry name" value="CoA-trans_III_biosynth/detox"/>
</dbReference>
<dbReference type="Pfam" id="PF02515">
    <property type="entry name" value="CoA_transf_3"/>
    <property type="match status" value="1"/>
</dbReference>
<keyword evidence="1" id="KW-0808">Transferase</keyword>
<dbReference type="PANTHER" id="PTHR48229:SF1">
    <property type="entry name" value="ALPHA METHYLACYL-COA RACEMASE-RELATED"/>
    <property type="match status" value="1"/>
</dbReference>
<sequence length="470" mass="50218">MPLQSLAATTAPPVATSMLAEIWAALGGPQAVLSNVRLTGNGALPSVFATSDLAQASVAAAGLAVAELVEAADARLPSVECDRRLASMWFSSSLRAQGWTPPALWDSVAGDYRSADGWIRLHTNAPHHRAAALQVLGLDAQQAPREQVAEAVARWKAGELEAAIVDNNGCAAEMRSQSQWAVHPQGMAVAVEPLVGYQAFDAVWRRTTPVDPARPLAGVRVLDLTRVLAGPTATRFLAAFGAQVLRIDPSSWDEPGLVPEMTLGKRCAHLDLSQPDGRRTMEHLLSQADVLVHGYRPQALEHLGLGTARRRQLNAALVDVALDAYGWSGPWAGRRGFDSLVQMSSGIADAGMRLLGRDKPAPLPVQALDHATGYLMAASALRGLVRRQQTGQGGEYRLSLARTAQLLASHRPEGVEAAFEAEQPGDLGTAEENTVWGPARRLRAPLSIACVPMRWDLPASPLRSVPAEWR</sequence>
<proteinExistence type="predicted"/>
<dbReference type="PANTHER" id="PTHR48229">
    <property type="entry name" value="CAIB/BAIF FAMILY ENZYME (AFU_ORTHOLOGUE AFUA_1G05360)-RELATED"/>
    <property type="match status" value="1"/>
</dbReference>
<keyword evidence="2" id="KW-1185">Reference proteome</keyword>
<dbReference type="InterPro" id="IPR003673">
    <property type="entry name" value="CoA-Trfase_fam_III"/>
</dbReference>
<comment type="caution">
    <text evidence="1">The sequence shown here is derived from an EMBL/GenBank/DDBJ whole genome shotgun (WGS) entry which is preliminary data.</text>
</comment>
<dbReference type="SUPFAM" id="SSF89796">
    <property type="entry name" value="CoA-transferase family III (CaiB/BaiF)"/>
    <property type="match status" value="2"/>
</dbReference>
<accession>A0ABW8F076</accession>
<name>A0ABW8F076_9BURK</name>
<dbReference type="InterPro" id="IPR023606">
    <property type="entry name" value="CoA-Trfase_III_dom_1_sf"/>
</dbReference>
<dbReference type="Proteomes" id="UP001617427">
    <property type="component" value="Unassembled WGS sequence"/>
</dbReference>
<dbReference type="RefSeq" id="WP_402700899.1">
    <property type="nucleotide sequence ID" value="NZ_JBIUZV010000006.1"/>
</dbReference>
<evidence type="ECO:0000313" key="2">
    <source>
        <dbReference type="Proteomes" id="UP001617427"/>
    </source>
</evidence>
<protein>
    <submittedName>
        <fullName evidence="1">CoA transferase</fullName>
    </submittedName>
</protein>
<evidence type="ECO:0000313" key="1">
    <source>
        <dbReference type="EMBL" id="MFJ3046697.1"/>
    </source>
</evidence>
<dbReference type="GO" id="GO:0016740">
    <property type="term" value="F:transferase activity"/>
    <property type="evidence" value="ECO:0007669"/>
    <property type="project" value="UniProtKB-KW"/>
</dbReference>
<dbReference type="Gene3D" id="3.40.50.10540">
    <property type="entry name" value="Crotonobetainyl-coa:carnitine coa-transferase, domain 1"/>
    <property type="match status" value="1"/>
</dbReference>
<dbReference type="EMBL" id="JBIUZV010000006">
    <property type="protein sequence ID" value="MFJ3046697.1"/>
    <property type="molecule type" value="Genomic_DNA"/>
</dbReference>
<reference evidence="1 2" key="1">
    <citation type="submission" date="2024-10" db="EMBL/GenBank/DDBJ databases">
        <title>The Natural Products Discovery Center: Release of the First 8490 Sequenced Strains for Exploring Actinobacteria Biosynthetic Diversity.</title>
        <authorList>
            <person name="Kalkreuter E."/>
            <person name="Kautsar S.A."/>
            <person name="Yang D."/>
            <person name="Bader C.D."/>
            <person name="Teijaro C.N."/>
            <person name="Fluegel L."/>
            <person name="Davis C.M."/>
            <person name="Simpson J.R."/>
            <person name="Lauterbach L."/>
            <person name="Steele A.D."/>
            <person name="Gui C."/>
            <person name="Meng S."/>
            <person name="Li G."/>
            <person name="Viehrig K."/>
            <person name="Ye F."/>
            <person name="Su P."/>
            <person name="Kiefer A.F."/>
            <person name="Nichols A."/>
            <person name="Cepeda A.J."/>
            <person name="Yan W."/>
            <person name="Fan B."/>
            <person name="Jiang Y."/>
            <person name="Adhikari A."/>
            <person name="Zheng C.-J."/>
            <person name="Schuster L."/>
            <person name="Cowan T.M."/>
            <person name="Smanski M.J."/>
            <person name="Chevrette M.G."/>
            <person name="De Carvalho L.P.S."/>
            <person name="Shen B."/>
        </authorList>
    </citation>
    <scope>NUCLEOTIDE SEQUENCE [LARGE SCALE GENOMIC DNA]</scope>
    <source>
        <strain evidence="1 2">NPDC087045</strain>
    </source>
</reference>
<organism evidence="1 2">
    <name type="scientific">Herbaspirillum chlorophenolicum</name>
    <dbReference type="NCBI Taxonomy" id="211589"/>
    <lineage>
        <taxon>Bacteria</taxon>
        <taxon>Pseudomonadati</taxon>
        <taxon>Pseudomonadota</taxon>
        <taxon>Betaproteobacteria</taxon>
        <taxon>Burkholderiales</taxon>
        <taxon>Oxalobacteraceae</taxon>
        <taxon>Herbaspirillum</taxon>
    </lineage>
</organism>